<gene>
    <name evidence="2" type="ORF">DOO78_20285</name>
</gene>
<dbReference type="AlphaFoldDB" id="A0A327M1Q7"/>
<evidence type="ECO:0000256" key="1">
    <source>
        <dbReference type="SAM" id="MobiDB-lite"/>
    </source>
</evidence>
<dbReference type="OrthoDB" id="9792525at2"/>
<reference evidence="3" key="1">
    <citation type="submission" date="2018-06" db="EMBL/GenBank/DDBJ databases">
        <authorList>
            <person name="Khan S.A."/>
        </authorList>
    </citation>
    <scope>NUCLEOTIDE SEQUENCE [LARGE SCALE GENOMIC DNA]</scope>
    <source>
        <strain evidence="3">DB-1506</strain>
    </source>
</reference>
<dbReference type="EMBL" id="QLIX01000020">
    <property type="protein sequence ID" value="RAI57181.1"/>
    <property type="molecule type" value="Genomic_DNA"/>
</dbReference>
<sequence>MPDGGLGPGRRGPGDQPPASNVLGGPLLPCSVAPVTGFFRDGCCNTGPEDLGLHVVCAEMTAGFLAFSQAQGNDLSTPRPDLGFAGLRPGDRWCLCAARWEEARAAGQAPRVLLEATHIAALEVCSLDDLKAHAVEA</sequence>
<proteinExistence type="predicted"/>
<feature type="compositionally biased region" description="Gly residues" evidence="1">
    <location>
        <begin position="1"/>
        <end position="11"/>
    </location>
</feature>
<name>A0A327M1Q7_9PROT</name>
<protein>
    <submittedName>
        <fullName evidence="2">DUF2237 domain-containing protein</fullName>
    </submittedName>
</protein>
<accession>A0A327M1Q7</accession>
<dbReference type="PANTHER" id="PTHR37466">
    <property type="entry name" value="SLR1628 PROTEIN"/>
    <property type="match status" value="1"/>
</dbReference>
<evidence type="ECO:0000313" key="3">
    <source>
        <dbReference type="Proteomes" id="UP000249065"/>
    </source>
</evidence>
<dbReference type="Pfam" id="PF09996">
    <property type="entry name" value="DUF2237"/>
    <property type="match status" value="1"/>
</dbReference>
<organism evidence="2 3">
    <name type="scientific">Roseicella frigidaeris</name>
    <dbReference type="NCBI Taxonomy" id="2230885"/>
    <lineage>
        <taxon>Bacteria</taxon>
        <taxon>Pseudomonadati</taxon>
        <taxon>Pseudomonadota</taxon>
        <taxon>Alphaproteobacteria</taxon>
        <taxon>Acetobacterales</taxon>
        <taxon>Roseomonadaceae</taxon>
        <taxon>Roseicella</taxon>
    </lineage>
</organism>
<dbReference type="Proteomes" id="UP000249065">
    <property type="component" value="Unassembled WGS sequence"/>
</dbReference>
<feature type="region of interest" description="Disordered" evidence="1">
    <location>
        <begin position="1"/>
        <end position="21"/>
    </location>
</feature>
<keyword evidence="3" id="KW-1185">Reference proteome</keyword>
<dbReference type="PANTHER" id="PTHR37466:SF1">
    <property type="entry name" value="SLR1628 PROTEIN"/>
    <property type="match status" value="1"/>
</dbReference>
<evidence type="ECO:0000313" key="2">
    <source>
        <dbReference type="EMBL" id="RAI57181.1"/>
    </source>
</evidence>
<dbReference type="Gene3D" id="3.30.56.110">
    <property type="entry name" value="Protein of unknown function DUF2237"/>
    <property type="match status" value="1"/>
</dbReference>
<comment type="caution">
    <text evidence="2">The sequence shown here is derived from an EMBL/GenBank/DDBJ whole genome shotgun (WGS) entry which is preliminary data.</text>
</comment>
<dbReference type="InterPro" id="IPR018714">
    <property type="entry name" value="DUF2237"/>
</dbReference>